<organism evidence="2 3">
    <name type="scientific">Hypholoma sublateritium (strain FD-334 SS-4)</name>
    <dbReference type="NCBI Taxonomy" id="945553"/>
    <lineage>
        <taxon>Eukaryota</taxon>
        <taxon>Fungi</taxon>
        <taxon>Dikarya</taxon>
        <taxon>Basidiomycota</taxon>
        <taxon>Agaricomycotina</taxon>
        <taxon>Agaricomycetes</taxon>
        <taxon>Agaricomycetidae</taxon>
        <taxon>Agaricales</taxon>
        <taxon>Agaricineae</taxon>
        <taxon>Strophariaceae</taxon>
        <taxon>Hypholoma</taxon>
    </lineage>
</organism>
<proteinExistence type="predicted"/>
<reference evidence="3" key="1">
    <citation type="submission" date="2014-04" db="EMBL/GenBank/DDBJ databases">
        <title>Evolutionary Origins and Diversification of the Mycorrhizal Mutualists.</title>
        <authorList>
            <consortium name="DOE Joint Genome Institute"/>
            <consortium name="Mycorrhizal Genomics Consortium"/>
            <person name="Kohler A."/>
            <person name="Kuo A."/>
            <person name="Nagy L.G."/>
            <person name="Floudas D."/>
            <person name="Copeland A."/>
            <person name="Barry K.W."/>
            <person name="Cichocki N."/>
            <person name="Veneault-Fourrey C."/>
            <person name="LaButti K."/>
            <person name="Lindquist E.A."/>
            <person name="Lipzen A."/>
            <person name="Lundell T."/>
            <person name="Morin E."/>
            <person name="Murat C."/>
            <person name="Riley R."/>
            <person name="Ohm R."/>
            <person name="Sun H."/>
            <person name="Tunlid A."/>
            <person name="Henrissat B."/>
            <person name="Grigoriev I.V."/>
            <person name="Hibbett D.S."/>
            <person name="Martin F."/>
        </authorList>
    </citation>
    <scope>NUCLEOTIDE SEQUENCE [LARGE SCALE GENOMIC DNA]</scope>
    <source>
        <strain evidence="3">FD-334 SS-4</strain>
    </source>
</reference>
<gene>
    <name evidence="2" type="ORF">HYPSUDRAFT_150917</name>
</gene>
<dbReference type="Proteomes" id="UP000054270">
    <property type="component" value="Unassembled WGS sequence"/>
</dbReference>
<feature type="region of interest" description="Disordered" evidence="1">
    <location>
        <begin position="1"/>
        <end position="21"/>
    </location>
</feature>
<protein>
    <submittedName>
        <fullName evidence="2">Uncharacterized protein</fullName>
    </submittedName>
</protein>
<name>A0A0D2N442_HYPSF</name>
<evidence type="ECO:0000313" key="2">
    <source>
        <dbReference type="EMBL" id="KJA13989.1"/>
    </source>
</evidence>
<dbReference type="STRING" id="945553.A0A0D2N442"/>
<dbReference type="OMA" id="ICMTHEL"/>
<sequence>MSSFLDPKVKPAPPQTSSGGVPGNILMFDGVALDTRCQYCPERNIVLGLCREHSKNINLEVSDVKSVEDIRTALFEPPSDANKVCFGSDATVVAIAPYARSDHYRPVPLVVSASDKTEKGPELALWIRTLLDAYKLHEFGGSISGPIWALGSDGDSTFRSARHIICMTHHLQVVNSDMEIILRSLVGLNLYTSVEGIVGTCDPKHIFKRGFNSKLFMYSTIYILCRICNTSPKYPGLYAI</sequence>
<evidence type="ECO:0000256" key="1">
    <source>
        <dbReference type="SAM" id="MobiDB-lite"/>
    </source>
</evidence>
<evidence type="ECO:0000313" key="3">
    <source>
        <dbReference type="Proteomes" id="UP000054270"/>
    </source>
</evidence>
<keyword evidence="3" id="KW-1185">Reference proteome</keyword>
<dbReference type="AlphaFoldDB" id="A0A0D2N442"/>
<dbReference type="OrthoDB" id="3048541at2759"/>
<dbReference type="EMBL" id="KN817700">
    <property type="protein sequence ID" value="KJA13989.1"/>
    <property type="molecule type" value="Genomic_DNA"/>
</dbReference>
<accession>A0A0D2N442</accession>